<feature type="domain" description="HTH gntR-type" evidence="4">
    <location>
        <begin position="1"/>
        <end position="67"/>
    </location>
</feature>
<dbReference type="STRING" id="53501.SAMN04488043_104252"/>
<dbReference type="InterPro" id="IPR000524">
    <property type="entry name" value="Tscrpt_reg_HTH_GntR"/>
</dbReference>
<dbReference type="InterPro" id="IPR036388">
    <property type="entry name" value="WH-like_DNA-bd_sf"/>
</dbReference>
<keyword evidence="1" id="KW-0805">Transcription regulation</keyword>
<evidence type="ECO:0000259" key="4">
    <source>
        <dbReference type="PROSITE" id="PS50949"/>
    </source>
</evidence>
<dbReference type="SUPFAM" id="SSF48008">
    <property type="entry name" value="GntR ligand-binding domain-like"/>
    <property type="match status" value="1"/>
</dbReference>
<evidence type="ECO:0000313" key="5">
    <source>
        <dbReference type="EMBL" id="CUH68085.1"/>
    </source>
</evidence>
<dbReference type="InterPro" id="IPR036390">
    <property type="entry name" value="WH_DNA-bd_sf"/>
</dbReference>
<keyword evidence="3" id="KW-0804">Transcription</keyword>
<dbReference type="EMBL" id="CYSA01000027">
    <property type="protein sequence ID" value="CUH68085.1"/>
    <property type="molecule type" value="Genomic_DNA"/>
</dbReference>
<accession>A0A0P1FJD0</accession>
<evidence type="ECO:0000256" key="1">
    <source>
        <dbReference type="ARBA" id="ARBA00023015"/>
    </source>
</evidence>
<dbReference type="CDD" id="cd07377">
    <property type="entry name" value="WHTH_GntR"/>
    <property type="match status" value="1"/>
</dbReference>
<dbReference type="Pfam" id="PF00392">
    <property type="entry name" value="GntR"/>
    <property type="match status" value="1"/>
</dbReference>
<proteinExistence type="predicted"/>
<dbReference type="SMART" id="SM00895">
    <property type="entry name" value="FCD"/>
    <property type="match status" value="1"/>
</dbReference>
<dbReference type="Gene3D" id="1.20.120.530">
    <property type="entry name" value="GntR ligand-binding domain-like"/>
    <property type="match status" value="1"/>
</dbReference>
<dbReference type="SUPFAM" id="SSF46785">
    <property type="entry name" value="Winged helix' DNA-binding domain"/>
    <property type="match status" value="1"/>
</dbReference>
<dbReference type="RefSeq" id="WP_074646838.1">
    <property type="nucleotide sequence ID" value="NZ_CP051181.1"/>
</dbReference>
<dbReference type="PRINTS" id="PR00035">
    <property type="entry name" value="HTHGNTR"/>
</dbReference>
<keyword evidence="6" id="KW-1185">Reference proteome</keyword>
<dbReference type="InterPro" id="IPR011711">
    <property type="entry name" value="GntR_C"/>
</dbReference>
<dbReference type="PANTHER" id="PTHR43537:SF5">
    <property type="entry name" value="UXU OPERON TRANSCRIPTIONAL REGULATOR"/>
    <property type="match status" value="1"/>
</dbReference>
<organism evidence="5 6">
    <name type="scientific">Thalassovita gelatinovora</name>
    <name type="common">Thalassobius gelatinovorus</name>
    <dbReference type="NCBI Taxonomy" id="53501"/>
    <lineage>
        <taxon>Bacteria</taxon>
        <taxon>Pseudomonadati</taxon>
        <taxon>Pseudomonadota</taxon>
        <taxon>Alphaproteobacteria</taxon>
        <taxon>Rhodobacterales</taxon>
        <taxon>Roseobacteraceae</taxon>
        <taxon>Thalassovita</taxon>
    </lineage>
</organism>
<dbReference type="Proteomes" id="UP000051587">
    <property type="component" value="Unassembled WGS sequence"/>
</dbReference>
<name>A0A0P1FJD0_THAGE</name>
<dbReference type="AlphaFoldDB" id="A0A0P1FJD0"/>
<evidence type="ECO:0000256" key="2">
    <source>
        <dbReference type="ARBA" id="ARBA00023125"/>
    </source>
</evidence>
<evidence type="ECO:0000256" key="3">
    <source>
        <dbReference type="ARBA" id="ARBA00023163"/>
    </source>
</evidence>
<keyword evidence="2" id="KW-0238">DNA-binding</keyword>
<reference evidence="5 6" key="1">
    <citation type="submission" date="2015-09" db="EMBL/GenBank/DDBJ databases">
        <authorList>
            <consortium name="Swine Surveillance"/>
        </authorList>
    </citation>
    <scope>NUCLEOTIDE SEQUENCE [LARGE SCALE GENOMIC DNA]</scope>
    <source>
        <strain evidence="5 6">CECT 4357</strain>
    </source>
</reference>
<sequence>MSDKVLTRVRNWIASSGLTEGGRLPPERELCARLGVSRAELRKANLVLESEGLLTRHVGRGTFLSKAPRPARGGGIDDAIATLAESTGPVDAMKARLVLEPEIARLAAMNATPMQLRELRRLAGAMRAASSWSAYEVLDGEFHETMAAASGNSLLQALHKIMNGVRLVVVWRRLKTSDLGPDPSYHSFAEHDVILTALENRDGAAASAAMQAHLNSTVSAMTAEG</sequence>
<protein>
    <submittedName>
        <fullName evidence="5">Putative L-lactate dehydrogenase operon regulatory protein</fullName>
    </submittedName>
</protein>
<dbReference type="GO" id="GO:0003677">
    <property type="term" value="F:DNA binding"/>
    <property type="evidence" value="ECO:0007669"/>
    <property type="project" value="UniProtKB-KW"/>
</dbReference>
<gene>
    <name evidence="5" type="primary">lldR_1</name>
    <name evidence="5" type="ORF">TG4357_03381</name>
</gene>
<dbReference type="Pfam" id="PF07729">
    <property type="entry name" value="FCD"/>
    <property type="match status" value="1"/>
</dbReference>
<dbReference type="SMART" id="SM00345">
    <property type="entry name" value="HTH_GNTR"/>
    <property type="match status" value="1"/>
</dbReference>
<dbReference type="OrthoDB" id="9800645at2"/>
<dbReference type="InterPro" id="IPR008920">
    <property type="entry name" value="TF_FadR/GntR_C"/>
</dbReference>
<dbReference type="PROSITE" id="PS50949">
    <property type="entry name" value="HTH_GNTR"/>
    <property type="match status" value="1"/>
</dbReference>
<dbReference type="PANTHER" id="PTHR43537">
    <property type="entry name" value="TRANSCRIPTIONAL REGULATOR, GNTR FAMILY"/>
    <property type="match status" value="1"/>
</dbReference>
<evidence type="ECO:0000313" key="6">
    <source>
        <dbReference type="Proteomes" id="UP000051587"/>
    </source>
</evidence>
<dbReference type="GO" id="GO:0003700">
    <property type="term" value="F:DNA-binding transcription factor activity"/>
    <property type="evidence" value="ECO:0007669"/>
    <property type="project" value="InterPro"/>
</dbReference>
<dbReference type="Gene3D" id="1.10.10.10">
    <property type="entry name" value="Winged helix-like DNA-binding domain superfamily/Winged helix DNA-binding domain"/>
    <property type="match status" value="1"/>
</dbReference>